<dbReference type="AlphaFoldDB" id="A0A6G9HHG2"/>
<dbReference type="EMBL" id="MN991199">
    <property type="protein sequence ID" value="QIQ09915.1"/>
    <property type="molecule type" value="Genomic_DNA"/>
</dbReference>
<organism evidence="6">
    <name type="scientific">uncultured Mycoplasmataceae bacterium</name>
    <dbReference type="NCBI Taxonomy" id="300027"/>
    <lineage>
        <taxon>Bacteria</taxon>
        <taxon>Bacillati</taxon>
        <taxon>Mycoplasmatota</taxon>
        <taxon>Mollicutes</taxon>
        <taxon>Mycoplasmataceae</taxon>
        <taxon>environmental samples</taxon>
    </lineage>
</organism>
<dbReference type="GO" id="GO:0032131">
    <property type="term" value="F:alkylated DNA binding"/>
    <property type="evidence" value="ECO:0007669"/>
    <property type="project" value="TreeGrafter"/>
</dbReference>
<dbReference type="EC" id="3.2.2.21" evidence="2"/>
<dbReference type="GO" id="GO:0006307">
    <property type="term" value="P:DNA alkylation repair"/>
    <property type="evidence" value="ECO:0007669"/>
    <property type="project" value="TreeGrafter"/>
</dbReference>
<keyword evidence="4" id="KW-0234">DNA repair</keyword>
<dbReference type="SMART" id="SM00478">
    <property type="entry name" value="ENDO3c"/>
    <property type="match status" value="1"/>
</dbReference>
<dbReference type="PANTHER" id="PTHR43003">
    <property type="entry name" value="DNA-3-METHYLADENINE GLYCOSYLASE"/>
    <property type="match status" value="1"/>
</dbReference>
<evidence type="ECO:0000259" key="5">
    <source>
        <dbReference type="SMART" id="SM00478"/>
    </source>
</evidence>
<dbReference type="Gene3D" id="1.10.340.30">
    <property type="entry name" value="Hypothetical protein, domain 2"/>
    <property type="match status" value="1"/>
</dbReference>
<comment type="catalytic activity">
    <reaction evidence="1">
        <text>Hydrolysis of alkylated DNA, releasing 3-methyladenine, 3-methylguanine, 7-methylguanine and 7-methyladenine.</text>
        <dbReference type="EC" id="3.2.2.21"/>
    </reaction>
</comment>
<dbReference type="Pfam" id="PF00730">
    <property type="entry name" value="HhH-GPD"/>
    <property type="match status" value="1"/>
</dbReference>
<dbReference type="GO" id="GO:0008725">
    <property type="term" value="F:DNA-3-methyladenine glycosylase activity"/>
    <property type="evidence" value="ECO:0007669"/>
    <property type="project" value="TreeGrafter"/>
</dbReference>
<accession>A0A6G9HHG2</accession>
<evidence type="ECO:0000313" key="6">
    <source>
        <dbReference type="EMBL" id="QIQ09915.1"/>
    </source>
</evidence>
<gene>
    <name evidence="6" type="ORF">PlMoll_0780</name>
</gene>
<sequence length="209" mass="24279">MKKTYFKYVKIDPSQLKKLIAIEPKIANFVDIEKPFYFRVMPDHFSCIVHTIISQQISNAAVDSIWNKVIAKFKKLTPKIIANASLETLRDVGLSESKIRGLKQISYDMVDKKLNLKKLGKLSDKEIYEKLGKYHSIGKWSIDMILIFSYYRNNIISFQDFGIKNGIKILFSIKDITPKICQNIYDKFCDNLTLLSLVLWKISNERNSN</sequence>
<name>A0A6G9HHG2_9MOLU</name>
<reference evidence="6" key="1">
    <citation type="journal article" date="2020" name="J. ISSAAS">
        <title>Lactobacilli and other gastrointestinal microbiota of Peromyscus leucopus, reservoir host for agents of Lyme disease and other zoonoses in North America.</title>
        <authorList>
            <person name="Milovic A."/>
            <person name="Bassam K."/>
            <person name="Shao H."/>
            <person name="Chatzistamou I."/>
            <person name="Tufts D.M."/>
            <person name="Diuk-Wasser M."/>
            <person name="Barbour A.G."/>
        </authorList>
    </citation>
    <scope>NUCLEOTIDE SEQUENCE</scope>
    <source>
        <strain evidence="6">LL85</strain>
    </source>
</reference>
<dbReference type="GO" id="GO:0006285">
    <property type="term" value="P:base-excision repair, AP site formation"/>
    <property type="evidence" value="ECO:0007669"/>
    <property type="project" value="TreeGrafter"/>
</dbReference>
<dbReference type="GO" id="GO:0043916">
    <property type="term" value="F:DNA-7-methylguanine glycosylase activity"/>
    <property type="evidence" value="ECO:0007669"/>
    <property type="project" value="TreeGrafter"/>
</dbReference>
<dbReference type="CDD" id="cd00056">
    <property type="entry name" value="ENDO3c"/>
    <property type="match status" value="1"/>
</dbReference>
<dbReference type="Gene3D" id="1.10.1670.40">
    <property type="match status" value="1"/>
</dbReference>
<protein>
    <recommendedName>
        <fullName evidence="2">DNA-3-methyladenine glycosylase II</fullName>
        <ecNumber evidence="2">3.2.2.21</ecNumber>
    </recommendedName>
</protein>
<dbReference type="GO" id="GO:0032993">
    <property type="term" value="C:protein-DNA complex"/>
    <property type="evidence" value="ECO:0007669"/>
    <property type="project" value="TreeGrafter"/>
</dbReference>
<dbReference type="PANTHER" id="PTHR43003:SF5">
    <property type="entry name" value="DNA-3-METHYLADENINE GLYCOSYLASE"/>
    <property type="match status" value="1"/>
</dbReference>
<evidence type="ECO:0000256" key="1">
    <source>
        <dbReference type="ARBA" id="ARBA00000086"/>
    </source>
</evidence>
<evidence type="ECO:0000256" key="2">
    <source>
        <dbReference type="ARBA" id="ARBA00012000"/>
    </source>
</evidence>
<proteinExistence type="predicted"/>
<evidence type="ECO:0000256" key="4">
    <source>
        <dbReference type="ARBA" id="ARBA00023204"/>
    </source>
</evidence>
<dbReference type="InterPro" id="IPR003265">
    <property type="entry name" value="HhH-GPD_domain"/>
</dbReference>
<dbReference type="SUPFAM" id="SSF48150">
    <property type="entry name" value="DNA-glycosylase"/>
    <property type="match status" value="1"/>
</dbReference>
<keyword evidence="3" id="KW-0227">DNA damage</keyword>
<dbReference type="InterPro" id="IPR011257">
    <property type="entry name" value="DNA_glycosylase"/>
</dbReference>
<feature type="domain" description="HhH-GPD" evidence="5">
    <location>
        <begin position="53"/>
        <end position="202"/>
    </location>
</feature>
<evidence type="ECO:0000256" key="3">
    <source>
        <dbReference type="ARBA" id="ARBA00022763"/>
    </source>
</evidence>
<dbReference type="InterPro" id="IPR051912">
    <property type="entry name" value="Alkylbase_DNA_Glycosylase/TA"/>
</dbReference>